<reference evidence="4 5" key="1">
    <citation type="submission" date="2016-06" db="EMBL/GenBank/DDBJ databases">
        <title>Genome sequence of endosymbiont of Candidatus Endolucinida thiodiazotropha.</title>
        <authorList>
            <person name="Poehlein A."/>
            <person name="Koenig S."/>
            <person name="Heiden S.E."/>
            <person name="Thuermer A."/>
            <person name="Voget S."/>
            <person name="Daniel R."/>
            <person name="Markert S."/>
            <person name="Gros O."/>
            <person name="Schweder T."/>
        </authorList>
    </citation>
    <scope>NUCLEOTIDE SEQUENCE [LARGE SCALE GENOMIC DNA]</scope>
    <source>
        <strain evidence="4 5">COS</strain>
    </source>
</reference>
<dbReference type="PROSITE" id="PS51354">
    <property type="entry name" value="GLUTAREDOXIN_2"/>
    <property type="match status" value="1"/>
</dbReference>
<dbReference type="PANTHER" id="PTHR34386:SF1">
    <property type="entry name" value="GLUTAREDOXIN-LIKE PROTEIN NRDH"/>
    <property type="match status" value="1"/>
</dbReference>
<organism evidence="4 5">
    <name type="scientific">Candidatus Thiodiazotropha endolucinida</name>
    <dbReference type="NCBI Taxonomy" id="1655433"/>
    <lineage>
        <taxon>Bacteria</taxon>
        <taxon>Pseudomonadati</taxon>
        <taxon>Pseudomonadota</taxon>
        <taxon>Gammaproteobacteria</taxon>
        <taxon>Chromatiales</taxon>
        <taxon>Sedimenticolaceae</taxon>
        <taxon>Candidatus Thiodiazotropha</taxon>
    </lineage>
</organism>
<dbReference type="InterPro" id="IPR036249">
    <property type="entry name" value="Thioredoxin-like_sf"/>
</dbReference>
<evidence type="ECO:0000313" key="5">
    <source>
        <dbReference type="Proteomes" id="UP000094769"/>
    </source>
</evidence>
<dbReference type="Pfam" id="PF00462">
    <property type="entry name" value="Glutaredoxin"/>
    <property type="match status" value="1"/>
</dbReference>
<dbReference type="InterPro" id="IPR014025">
    <property type="entry name" value="Glutaredoxin_subgr"/>
</dbReference>
<dbReference type="InterPro" id="IPR051548">
    <property type="entry name" value="Grx-like_ET"/>
</dbReference>
<keyword evidence="5" id="KW-1185">Reference proteome</keyword>
<dbReference type="InterPro" id="IPR002109">
    <property type="entry name" value="Glutaredoxin"/>
</dbReference>
<dbReference type="Proteomes" id="UP000094769">
    <property type="component" value="Unassembled WGS sequence"/>
</dbReference>
<protein>
    <submittedName>
        <fullName evidence="4">Glutaredoxin-3</fullName>
    </submittedName>
</protein>
<keyword evidence="1" id="KW-1015">Disulfide bond</keyword>
<evidence type="ECO:0000313" key="4">
    <source>
        <dbReference type="EMBL" id="ODJ88942.1"/>
    </source>
</evidence>
<dbReference type="OrthoDB" id="9814618at2"/>
<dbReference type="GO" id="GO:0009055">
    <property type="term" value="F:electron transfer activity"/>
    <property type="evidence" value="ECO:0007669"/>
    <property type="project" value="TreeGrafter"/>
</dbReference>
<comment type="caution">
    <text evidence="4">The sequence shown here is derived from an EMBL/GenBank/DDBJ whole genome shotgun (WGS) entry which is preliminary data.</text>
</comment>
<dbReference type="InterPro" id="IPR011767">
    <property type="entry name" value="GLR_AS"/>
</dbReference>
<dbReference type="RefSeq" id="WP_069121193.1">
    <property type="nucleotide sequence ID" value="NZ_MARB01000003.1"/>
</dbReference>
<dbReference type="PANTHER" id="PTHR34386">
    <property type="entry name" value="GLUTAREDOXIN"/>
    <property type="match status" value="1"/>
</dbReference>
<evidence type="ECO:0000259" key="3">
    <source>
        <dbReference type="Pfam" id="PF00462"/>
    </source>
</evidence>
<keyword evidence="2" id="KW-0676">Redox-active center</keyword>
<dbReference type="Gene3D" id="3.40.30.10">
    <property type="entry name" value="Glutaredoxin"/>
    <property type="match status" value="1"/>
</dbReference>
<sequence length="67" mass="7287">MTDVSIYTKPNCPYCSHAKALLESRGIAYVELDVTEDPKILTEMVERTGGRTFPQIVVGSQAIGGND</sequence>
<proteinExistence type="predicted"/>
<dbReference type="AlphaFoldDB" id="A0A7Z0VNG9"/>
<dbReference type="EMBL" id="MARB01000003">
    <property type="protein sequence ID" value="ODJ88942.1"/>
    <property type="molecule type" value="Genomic_DNA"/>
</dbReference>
<feature type="domain" description="Glutaredoxin" evidence="3">
    <location>
        <begin position="4"/>
        <end position="62"/>
    </location>
</feature>
<dbReference type="PRINTS" id="PR00160">
    <property type="entry name" value="GLUTAREDOXIN"/>
</dbReference>
<evidence type="ECO:0000256" key="1">
    <source>
        <dbReference type="ARBA" id="ARBA00023157"/>
    </source>
</evidence>
<dbReference type="GO" id="GO:0045454">
    <property type="term" value="P:cell redox homeostasis"/>
    <property type="evidence" value="ECO:0007669"/>
    <property type="project" value="TreeGrafter"/>
</dbReference>
<dbReference type="PROSITE" id="PS00195">
    <property type="entry name" value="GLUTAREDOXIN_1"/>
    <property type="match status" value="1"/>
</dbReference>
<gene>
    <name evidence="4" type="primary">grxC_1</name>
    <name evidence="4" type="ORF">CODIS_05530</name>
</gene>
<dbReference type="SUPFAM" id="SSF52833">
    <property type="entry name" value="Thioredoxin-like"/>
    <property type="match status" value="1"/>
</dbReference>
<evidence type="ECO:0000256" key="2">
    <source>
        <dbReference type="ARBA" id="ARBA00023284"/>
    </source>
</evidence>
<name>A0A7Z0VNG9_9GAMM</name>
<accession>A0A7Z0VNG9</accession>